<evidence type="ECO:0008006" key="3">
    <source>
        <dbReference type="Google" id="ProtNLM"/>
    </source>
</evidence>
<keyword evidence="2" id="KW-1185">Reference proteome</keyword>
<proteinExistence type="predicted"/>
<accession>A0A2J7R484</accession>
<organism evidence="1 2">
    <name type="scientific">Cryptotermes secundus</name>
    <dbReference type="NCBI Taxonomy" id="105785"/>
    <lineage>
        <taxon>Eukaryota</taxon>
        <taxon>Metazoa</taxon>
        <taxon>Ecdysozoa</taxon>
        <taxon>Arthropoda</taxon>
        <taxon>Hexapoda</taxon>
        <taxon>Insecta</taxon>
        <taxon>Pterygota</taxon>
        <taxon>Neoptera</taxon>
        <taxon>Polyneoptera</taxon>
        <taxon>Dictyoptera</taxon>
        <taxon>Blattodea</taxon>
        <taxon>Blattoidea</taxon>
        <taxon>Termitoidae</taxon>
        <taxon>Kalotermitidae</taxon>
        <taxon>Cryptotermitinae</taxon>
        <taxon>Cryptotermes</taxon>
    </lineage>
</organism>
<dbReference type="InterPro" id="IPR036691">
    <property type="entry name" value="Endo/exonu/phosph_ase_sf"/>
</dbReference>
<evidence type="ECO:0000313" key="1">
    <source>
        <dbReference type="EMBL" id="PNF35651.1"/>
    </source>
</evidence>
<dbReference type="Proteomes" id="UP000235965">
    <property type="component" value="Unassembled WGS sequence"/>
</dbReference>
<gene>
    <name evidence="1" type="ORF">B7P43_G17851</name>
</gene>
<dbReference type="AlphaFoldDB" id="A0A2J7R484"/>
<protein>
    <recommendedName>
        <fullName evidence="3">Endonuclease/exonuclease/phosphatase domain-containing protein</fullName>
    </recommendedName>
</protein>
<dbReference type="Gene3D" id="3.60.10.10">
    <property type="entry name" value="Endonuclease/exonuclease/phosphatase"/>
    <property type="match status" value="1"/>
</dbReference>
<feature type="non-terminal residue" evidence="1">
    <location>
        <position position="1"/>
    </location>
</feature>
<name>A0A2J7R484_9NEOP</name>
<dbReference type="SUPFAM" id="SSF56219">
    <property type="entry name" value="DNase I-like"/>
    <property type="match status" value="1"/>
</dbReference>
<comment type="caution">
    <text evidence="1">The sequence shown here is derived from an EMBL/GenBank/DDBJ whole genome shotgun (WGS) entry which is preliminary data.</text>
</comment>
<dbReference type="EMBL" id="NEVH01007505">
    <property type="protein sequence ID" value="PNF35651.1"/>
    <property type="molecule type" value="Genomic_DNA"/>
</dbReference>
<reference evidence="1 2" key="1">
    <citation type="submission" date="2017-12" db="EMBL/GenBank/DDBJ databases">
        <title>Hemimetabolous genomes reveal molecular basis of termite eusociality.</title>
        <authorList>
            <person name="Harrison M.C."/>
            <person name="Jongepier E."/>
            <person name="Robertson H.M."/>
            <person name="Arning N."/>
            <person name="Bitard-Feildel T."/>
            <person name="Chao H."/>
            <person name="Childers C.P."/>
            <person name="Dinh H."/>
            <person name="Doddapaneni H."/>
            <person name="Dugan S."/>
            <person name="Gowin J."/>
            <person name="Greiner C."/>
            <person name="Han Y."/>
            <person name="Hu H."/>
            <person name="Hughes D.S.T."/>
            <person name="Huylmans A.-K."/>
            <person name="Kemena C."/>
            <person name="Kremer L.P.M."/>
            <person name="Lee S.L."/>
            <person name="Lopez-Ezquerra A."/>
            <person name="Mallet L."/>
            <person name="Monroy-Kuhn J.M."/>
            <person name="Moser A."/>
            <person name="Murali S.C."/>
            <person name="Muzny D.M."/>
            <person name="Otani S."/>
            <person name="Piulachs M.-D."/>
            <person name="Poelchau M."/>
            <person name="Qu J."/>
            <person name="Schaub F."/>
            <person name="Wada-Katsumata A."/>
            <person name="Worley K.C."/>
            <person name="Xie Q."/>
            <person name="Ylla G."/>
            <person name="Poulsen M."/>
            <person name="Gibbs R.A."/>
            <person name="Schal C."/>
            <person name="Richards S."/>
            <person name="Belles X."/>
            <person name="Korb J."/>
            <person name="Bornberg-Bauer E."/>
        </authorList>
    </citation>
    <scope>NUCLEOTIDE SEQUENCE [LARGE SCALE GENOMIC DNA]</scope>
    <source>
        <tissue evidence="1">Whole body</tissue>
    </source>
</reference>
<evidence type="ECO:0000313" key="2">
    <source>
        <dbReference type="Proteomes" id="UP000235965"/>
    </source>
</evidence>
<sequence length="133" mass="15345">DSAKPPLTKEMRDIKDYCFSREKNHRLEVIDLTLGTNKIENVVSNWHVSDEPSLSDHRYICFKISNLTVDQTTYRNILFKHPVALHTINDINSVSSANNIFCVFDLASLHYMFRPQTAIIMCIILTSLSRSKE</sequence>
<dbReference type="InParanoid" id="A0A2J7R484"/>